<protein>
    <recommendedName>
        <fullName evidence="2">Ribosomal silencing factor RsfS</fullName>
    </recommendedName>
</protein>
<name>A0A1H9SAB8_9ACTN</name>
<comment type="subunit">
    <text evidence="2">Interacts with ribosomal protein uL14 (rplN).</text>
</comment>
<dbReference type="InterPro" id="IPR004394">
    <property type="entry name" value="Iojap/RsfS/C7orf30"/>
</dbReference>
<keyword evidence="2" id="KW-0963">Cytoplasm</keyword>
<comment type="subcellular location">
    <subcellularLocation>
        <location evidence="2">Cytoplasm</location>
    </subcellularLocation>
</comment>
<dbReference type="Pfam" id="PF02410">
    <property type="entry name" value="RsfS"/>
    <property type="match status" value="1"/>
</dbReference>
<organism evidence="3 4">
    <name type="scientific">Propionibacterium cyclohexanicum</name>
    <dbReference type="NCBI Taxonomy" id="64702"/>
    <lineage>
        <taxon>Bacteria</taxon>
        <taxon>Bacillati</taxon>
        <taxon>Actinomycetota</taxon>
        <taxon>Actinomycetes</taxon>
        <taxon>Propionibacteriales</taxon>
        <taxon>Propionibacteriaceae</taxon>
        <taxon>Propionibacterium</taxon>
    </lineage>
</organism>
<dbReference type="RefSeq" id="WP_091969466.1">
    <property type="nucleotide sequence ID" value="NZ_FOGZ01000012.1"/>
</dbReference>
<dbReference type="InterPro" id="IPR043519">
    <property type="entry name" value="NT_sf"/>
</dbReference>
<dbReference type="GO" id="GO:0005737">
    <property type="term" value="C:cytoplasm"/>
    <property type="evidence" value="ECO:0007669"/>
    <property type="project" value="UniProtKB-SubCell"/>
</dbReference>
<sequence>MAATEHALEITRVAAQAASDKLAVDIVGRDVSEQLAIADTFLIVSGRGERQVGAIVDAIEDALLDVGEHTLRREGHGANRWVLLDYGDLVVHVFHIEDRASYGLERLWRDCPELQLPVIDHEEGAS</sequence>
<dbReference type="GO" id="GO:0017148">
    <property type="term" value="P:negative regulation of translation"/>
    <property type="evidence" value="ECO:0007669"/>
    <property type="project" value="UniProtKB-UniRule"/>
</dbReference>
<keyword evidence="4" id="KW-1185">Reference proteome</keyword>
<accession>A0A1H9SAB8</accession>
<dbReference type="Gene3D" id="3.30.460.10">
    <property type="entry name" value="Beta Polymerase, domain 2"/>
    <property type="match status" value="1"/>
</dbReference>
<comment type="similarity">
    <text evidence="1 2">Belongs to the Iojap/RsfS family.</text>
</comment>
<evidence type="ECO:0000256" key="2">
    <source>
        <dbReference type="HAMAP-Rule" id="MF_01477"/>
    </source>
</evidence>
<dbReference type="PANTHER" id="PTHR21043">
    <property type="entry name" value="IOJAP SUPERFAMILY ORTHOLOG"/>
    <property type="match status" value="1"/>
</dbReference>
<keyword evidence="2" id="KW-0678">Repressor</keyword>
<comment type="function">
    <text evidence="2">Functions as a ribosomal silencing factor. Interacts with ribosomal protein uL14 (rplN), blocking formation of intersubunit bridge B8. Prevents association of the 30S and 50S ribosomal subunits and the formation of functional ribosomes, thus repressing translation.</text>
</comment>
<dbReference type="GO" id="GO:0043023">
    <property type="term" value="F:ribosomal large subunit binding"/>
    <property type="evidence" value="ECO:0007669"/>
    <property type="project" value="TreeGrafter"/>
</dbReference>
<gene>
    <name evidence="2" type="primary">rsfS</name>
    <name evidence="3" type="ORF">SAMN05443377_11223</name>
</gene>
<dbReference type="SUPFAM" id="SSF81301">
    <property type="entry name" value="Nucleotidyltransferase"/>
    <property type="match status" value="1"/>
</dbReference>
<dbReference type="NCBIfam" id="TIGR00090">
    <property type="entry name" value="rsfS_iojap_ybeB"/>
    <property type="match status" value="1"/>
</dbReference>
<dbReference type="STRING" id="64702.SAMN05443377_11223"/>
<dbReference type="GO" id="GO:0090071">
    <property type="term" value="P:negative regulation of ribosome biogenesis"/>
    <property type="evidence" value="ECO:0007669"/>
    <property type="project" value="UniProtKB-UniRule"/>
</dbReference>
<dbReference type="OrthoDB" id="9793681at2"/>
<dbReference type="EMBL" id="FOGZ01000012">
    <property type="protein sequence ID" value="SER81942.1"/>
    <property type="molecule type" value="Genomic_DNA"/>
</dbReference>
<evidence type="ECO:0000313" key="4">
    <source>
        <dbReference type="Proteomes" id="UP000198815"/>
    </source>
</evidence>
<reference evidence="3 4" key="1">
    <citation type="submission" date="2016-10" db="EMBL/GenBank/DDBJ databases">
        <authorList>
            <person name="de Groot N.N."/>
        </authorList>
    </citation>
    <scope>NUCLEOTIDE SEQUENCE [LARGE SCALE GENOMIC DNA]</scope>
    <source>
        <strain evidence="3 4">DSM 16859</strain>
    </source>
</reference>
<keyword evidence="2" id="KW-0810">Translation regulation</keyword>
<dbReference type="PANTHER" id="PTHR21043:SF0">
    <property type="entry name" value="MITOCHONDRIAL ASSEMBLY OF RIBOSOMAL LARGE SUBUNIT PROTEIN 1"/>
    <property type="match status" value="1"/>
</dbReference>
<dbReference type="Proteomes" id="UP000198815">
    <property type="component" value="Unassembled WGS sequence"/>
</dbReference>
<dbReference type="HAMAP" id="MF_01477">
    <property type="entry name" value="Iojap_RsfS"/>
    <property type="match status" value="1"/>
</dbReference>
<evidence type="ECO:0000256" key="1">
    <source>
        <dbReference type="ARBA" id="ARBA00010574"/>
    </source>
</evidence>
<dbReference type="GO" id="GO:0042256">
    <property type="term" value="P:cytosolic ribosome assembly"/>
    <property type="evidence" value="ECO:0007669"/>
    <property type="project" value="UniProtKB-UniRule"/>
</dbReference>
<proteinExistence type="inferred from homology"/>
<evidence type="ECO:0000313" key="3">
    <source>
        <dbReference type="EMBL" id="SER81942.1"/>
    </source>
</evidence>
<dbReference type="AlphaFoldDB" id="A0A1H9SAB8"/>